<evidence type="ECO:0000313" key="3">
    <source>
        <dbReference type="Proteomes" id="UP000189883"/>
    </source>
</evidence>
<sequence>MKISAEDLIKICDKYLDGEIDQNYILVFAENILSDENIDFENEIVYDIIIQWHNPYISFEINNLNMKLWKHYLLTGEDKLIEYNSWNIHIEPQKKICEKYNSEWIPINKKLKIGISKKRDLTPINGIRHSAEKGTTGWFIWFGDYSESPDFFEPLCAEHLLQIYPKIIDYLGLEVGYRFLIDKNGYEDVWKDEKIK</sequence>
<dbReference type="RefSeq" id="WP_014938860.1">
    <property type="nucleotide sequence ID" value="NZ_CP011859.1"/>
</dbReference>
<evidence type="ECO:0000313" key="2">
    <source>
        <dbReference type="EMBL" id="AQY23079.1"/>
    </source>
</evidence>
<reference evidence="2 3" key="1">
    <citation type="submission" date="2015-06" db="EMBL/GenBank/DDBJ databases">
        <title>R. anatipestifer strain HXb2 is the most virulent strain so far, and the genome sequence would help us uncover the pathogenesis.</title>
        <authorList>
            <person name="Hu Q."/>
            <person name="Qi J."/>
            <person name="Bo H."/>
            <person name="Liu G."/>
            <person name="Tao M."/>
            <person name="Ding Y."/>
            <person name="Xue Y."/>
        </authorList>
    </citation>
    <scope>NUCLEOTIDE SEQUENCE [LARGE SCALE GENOMIC DNA]</scope>
    <source>
        <strain evidence="2 3">HXb2</strain>
    </source>
</reference>
<evidence type="ECO:0000259" key="1">
    <source>
        <dbReference type="Pfam" id="PF24719"/>
    </source>
</evidence>
<name>A0A1S7DVE9_RIEAN</name>
<protein>
    <recommendedName>
        <fullName evidence="1">Imm33-like domain-containing protein</fullName>
    </recommendedName>
</protein>
<dbReference type="AlphaFoldDB" id="A0A1S7DVE9"/>
<feature type="domain" description="Imm33-like" evidence="1">
    <location>
        <begin position="93"/>
        <end position="192"/>
    </location>
</feature>
<dbReference type="Proteomes" id="UP000189883">
    <property type="component" value="Chromosome"/>
</dbReference>
<accession>A0A1S7DVE9</accession>
<proteinExistence type="predicted"/>
<dbReference type="InterPro" id="IPR056509">
    <property type="entry name" value="Imm33-like"/>
</dbReference>
<organism evidence="2 3">
    <name type="scientific">Riemerella anatipestifer</name>
    <name type="common">Moraxella anatipestifer</name>
    <dbReference type="NCBI Taxonomy" id="34085"/>
    <lineage>
        <taxon>Bacteria</taxon>
        <taxon>Pseudomonadati</taxon>
        <taxon>Bacteroidota</taxon>
        <taxon>Flavobacteriia</taxon>
        <taxon>Flavobacteriales</taxon>
        <taxon>Weeksellaceae</taxon>
        <taxon>Riemerella</taxon>
    </lineage>
</organism>
<dbReference type="Pfam" id="PF24719">
    <property type="entry name" value="Imm33-like"/>
    <property type="match status" value="1"/>
</dbReference>
<dbReference type="EMBL" id="CP011859">
    <property type="protein sequence ID" value="AQY23079.1"/>
    <property type="molecule type" value="Genomic_DNA"/>
</dbReference>
<gene>
    <name evidence="2" type="ORF">AB406_2142</name>
</gene>